<evidence type="ECO:0000256" key="1">
    <source>
        <dbReference type="ARBA" id="ARBA00004141"/>
    </source>
</evidence>
<evidence type="ECO:0000256" key="3">
    <source>
        <dbReference type="ARBA" id="ARBA00022989"/>
    </source>
</evidence>
<evidence type="ECO:0000256" key="2">
    <source>
        <dbReference type="ARBA" id="ARBA00022692"/>
    </source>
</evidence>
<dbReference type="PROSITE" id="PS50262">
    <property type="entry name" value="G_PROTEIN_RECEP_F1_2"/>
    <property type="match status" value="1"/>
</dbReference>
<reference evidence="11" key="1">
    <citation type="submission" date="2022-11" db="UniProtKB">
        <authorList>
            <consortium name="WormBaseParasite"/>
        </authorList>
    </citation>
    <scope>IDENTIFICATION</scope>
</reference>
<dbReference type="PANTHER" id="PTHR24235:SF18">
    <property type="entry name" value="G-PROTEIN COUPLED RECEPTORS FAMILY 1 PROFILE DOMAIN-CONTAINING PROTEIN"/>
    <property type="match status" value="1"/>
</dbReference>
<evidence type="ECO:0000259" key="9">
    <source>
        <dbReference type="PROSITE" id="PS50262"/>
    </source>
</evidence>
<evidence type="ECO:0000256" key="7">
    <source>
        <dbReference type="ARBA" id="ARBA00023224"/>
    </source>
</evidence>
<sequence length="236" mass="26712">IYALFDINPRNVIAFVGGLSTPGTIVEGLLGMPYAISMILFTWLVAASLCAPLSYFSVYEYKEDNPSMVPSAPDFCGYFCFEKWPSDDAKRIYGTSVLIVQFLIPLLIISFSYANIYLKLKTSINAKRRKSLYARNVEYQQQYNPAPNTRHGSSPQDDSRRSSSAIILSTGGVDVTTLNERQKIILKRQQRTNRMLVGMVVLFGVCLFWQVAYNCLVDYELVPNFLSRQPYFFGLA</sequence>
<dbReference type="GO" id="GO:0043005">
    <property type="term" value="C:neuron projection"/>
    <property type="evidence" value="ECO:0007669"/>
    <property type="project" value="TreeGrafter"/>
</dbReference>
<proteinExistence type="predicted"/>
<feature type="transmembrane region" description="Helical" evidence="8">
    <location>
        <begin position="38"/>
        <end position="58"/>
    </location>
</feature>
<dbReference type="PANTHER" id="PTHR24235">
    <property type="entry name" value="NEUROPEPTIDE Y RECEPTOR"/>
    <property type="match status" value="1"/>
</dbReference>
<dbReference type="Pfam" id="PF00001">
    <property type="entry name" value="7tm_1"/>
    <property type="match status" value="1"/>
</dbReference>
<dbReference type="InterPro" id="IPR017452">
    <property type="entry name" value="GPCR_Rhodpsn_7TM"/>
</dbReference>
<protein>
    <submittedName>
        <fullName evidence="11">G-protein coupled receptors family 1 profile domain-containing protein</fullName>
    </submittedName>
</protein>
<dbReference type="Gene3D" id="1.20.1070.10">
    <property type="entry name" value="Rhodopsin 7-helix transmembrane proteins"/>
    <property type="match status" value="1"/>
</dbReference>
<dbReference type="SUPFAM" id="SSF81321">
    <property type="entry name" value="Family A G protein-coupled receptor-like"/>
    <property type="match status" value="1"/>
</dbReference>
<dbReference type="GO" id="GO:0005886">
    <property type="term" value="C:plasma membrane"/>
    <property type="evidence" value="ECO:0007669"/>
    <property type="project" value="TreeGrafter"/>
</dbReference>
<dbReference type="AlphaFoldDB" id="A0A915KAK1"/>
<keyword evidence="5 8" id="KW-0472">Membrane</keyword>
<evidence type="ECO:0000256" key="6">
    <source>
        <dbReference type="ARBA" id="ARBA00023170"/>
    </source>
</evidence>
<name>A0A915KAK1_ROMCU</name>
<accession>A0A915KAK1</accession>
<dbReference type="WBParaSite" id="nRc.2.0.1.t35808-RA">
    <property type="protein sequence ID" value="nRc.2.0.1.t35808-RA"/>
    <property type="gene ID" value="nRc.2.0.1.g35808"/>
</dbReference>
<evidence type="ECO:0000313" key="10">
    <source>
        <dbReference type="Proteomes" id="UP000887565"/>
    </source>
</evidence>
<keyword evidence="6" id="KW-0675">Receptor</keyword>
<organism evidence="10 11">
    <name type="scientific">Romanomermis culicivorax</name>
    <name type="common">Nematode worm</name>
    <dbReference type="NCBI Taxonomy" id="13658"/>
    <lineage>
        <taxon>Eukaryota</taxon>
        <taxon>Metazoa</taxon>
        <taxon>Ecdysozoa</taxon>
        <taxon>Nematoda</taxon>
        <taxon>Enoplea</taxon>
        <taxon>Dorylaimia</taxon>
        <taxon>Mermithida</taxon>
        <taxon>Mermithoidea</taxon>
        <taxon>Mermithidae</taxon>
        <taxon>Romanomermis</taxon>
    </lineage>
</organism>
<dbReference type="GO" id="GO:0008188">
    <property type="term" value="F:neuropeptide receptor activity"/>
    <property type="evidence" value="ECO:0007669"/>
    <property type="project" value="TreeGrafter"/>
</dbReference>
<keyword evidence="3 8" id="KW-1133">Transmembrane helix</keyword>
<keyword evidence="10" id="KW-1185">Reference proteome</keyword>
<dbReference type="InterPro" id="IPR000276">
    <property type="entry name" value="GPCR_Rhodpsn"/>
</dbReference>
<evidence type="ECO:0000313" key="11">
    <source>
        <dbReference type="WBParaSite" id="nRc.2.0.1.t35808-RA"/>
    </source>
</evidence>
<keyword evidence="2 8" id="KW-0812">Transmembrane</keyword>
<feature type="domain" description="G-protein coupled receptors family 1 profile" evidence="9">
    <location>
        <begin position="1"/>
        <end position="206"/>
    </location>
</feature>
<feature type="transmembrane region" description="Helical" evidence="8">
    <location>
        <begin position="195"/>
        <end position="213"/>
    </location>
</feature>
<feature type="transmembrane region" description="Helical" evidence="8">
    <location>
        <begin position="12"/>
        <end position="31"/>
    </location>
</feature>
<evidence type="ECO:0000256" key="4">
    <source>
        <dbReference type="ARBA" id="ARBA00023040"/>
    </source>
</evidence>
<keyword evidence="7" id="KW-0807">Transducer</keyword>
<feature type="transmembrane region" description="Helical" evidence="8">
    <location>
        <begin position="92"/>
        <end position="118"/>
    </location>
</feature>
<evidence type="ECO:0000256" key="5">
    <source>
        <dbReference type="ARBA" id="ARBA00023136"/>
    </source>
</evidence>
<dbReference type="Proteomes" id="UP000887565">
    <property type="component" value="Unplaced"/>
</dbReference>
<evidence type="ECO:0000256" key="8">
    <source>
        <dbReference type="SAM" id="Phobius"/>
    </source>
</evidence>
<keyword evidence="4" id="KW-0297">G-protein coupled receptor</keyword>
<dbReference type="GO" id="GO:0042923">
    <property type="term" value="F:neuropeptide binding"/>
    <property type="evidence" value="ECO:0007669"/>
    <property type="project" value="TreeGrafter"/>
</dbReference>
<comment type="subcellular location">
    <subcellularLocation>
        <location evidence="1">Membrane</location>
        <topology evidence="1">Multi-pass membrane protein</topology>
    </subcellularLocation>
</comment>